<dbReference type="PANTHER" id="PTHR30448">
    <property type="entry name" value="RNASE ADAPTER PROTEIN RAPZ"/>
    <property type="match status" value="1"/>
</dbReference>
<evidence type="ECO:0000259" key="1">
    <source>
        <dbReference type="Pfam" id="PF22740"/>
    </source>
</evidence>
<reference evidence="3" key="1">
    <citation type="journal article" date="2019" name="Int. J. Syst. Evol. Microbiol.">
        <title>The Global Catalogue of Microorganisms (GCM) 10K type strain sequencing project: providing services to taxonomists for standard genome sequencing and annotation.</title>
        <authorList>
            <consortium name="The Broad Institute Genomics Platform"/>
            <consortium name="The Broad Institute Genome Sequencing Center for Infectious Disease"/>
            <person name="Wu L."/>
            <person name="Ma J."/>
        </authorList>
    </citation>
    <scope>NUCLEOTIDE SEQUENCE [LARGE SCALE GENOMIC DNA]</scope>
    <source>
        <strain evidence="3">JCM 18306</strain>
    </source>
</reference>
<organism evidence="2 3">
    <name type="scientific">Streptomyces thinghirensis</name>
    <dbReference type="NCBI Taxonomy" id="551547"/>
    <lineage>
        <taxon>Bacteria</taxon>
        <taxon>Bacillati</taxon>
        <taxon>Actinomycetota</taxon>
        <taxon>Actinomycetes</taxon>
        <taxon>Kitasatosporales</taxon>
        <taxon>Streptomycetaceae</taxon>
        <taxon>Streptomyces</taxon>
    </lineage>
</organism>
<evidence type="ECO:0000313" key="2">
    <source>
        <dbReference type="EMBL" id="GAA5216881.1"/>
    </source>
</evidence>
<dbReference type="InterPro" id="IPR005337">
    <property type="entry name" value="RapZ-like"/>
</dbReference>
<keyword evidence="3" id="KW-1185">Reference proteome</keyword>
<gene>
    <name evidence="2" type="ORF">GCM10023323_71700</name>
</gene>
<proteinExistence type="predicted"/>
<sequence length="146" mass="15779">MTALEIESFGFGHQAAPDAHLVIDLRRHFRDPHIRLDMRQLTAHDAIVRETVMNTPGIKQLLAGLVAAIEGFLAGPTQTVPVRVAPGCAGGRHRAATVALALYAVFSGDLNVAAELGVDDLAKAYVDRDLDVTLVHRDLDKPVIDR</sequence>
<dbReference type="Proteomes" id="UP001499878">
    <property type="component" value="Unassembled WGS sequence"/>
</dbReference>
<accession>A0ABP9TEV0</accession>
<dbReference type="InterPro" id="IPR053931">
    <property type="entry name" value="RapZ_C"/>
</dbReference>
<dbReference type="RefSeq" id="WP_425588888.1">
    <property type="nucleotide sequence ID" value="NZ_BAABJR010000028.1"/>
</dbReference>
<name>A0ABP9TEV0_9ACTN</name>
<protein>
    <recommendedName>
        <fullName evidence="1">RapZ C-terminal domain-containing protein</fullName>
    </recommendedName>
</protein>
<dbReference type="PANTHER" id="PTHR30448:SF0">
    <property type="entry name" value="RNASE ADAPTER PROTEIN RAPZ"/>
    <property type="match status" value="1"/>
</dbReference>
<dbReference type="EMBL" id="BAABJR010000028">
    <property type="protein sequence ID" value="GAA5216881.1"/>
    <property type="molecule type" value="Genomic_DNA"/>
</dbReference>
<feature type="domain" description="RapZ C-terminal" evidence="1">
    <location>
        <begin position="3"/>
        <end position="109"/>
    </location>
</feature>
<evidence type="ECO:0000313" key="3">
    <source>
        <dbReference type="Proteomes" id="UP001499878"/>
    </source>
</evidence>
<dbReference type="Pfam" id="PF22740">
    <property type="entry name" value="PapZ_C"/>
    <property type="match status" value="1"/>
</dbReference>
<comment type="caution">
    <text evidence="2">The sequence shown here is derived from an EMBL/GenBank/DDBJ whole genome shotgun (WGS) entry which is preliminary data.</text>
</comment>